<dbReference type="Gene3D" id="3.40.250.10">
    <property type="entry name" value="Rhodanese-like domain"/>
    <property type="match status" value="1"/>
</dbReference>
<dbReference type="OrthoDB" id="9800872at2"/>
<keyword evidence="3" id="KW-1185">Reference proteome</keyword>
<dbReference type="AlphaFoldDB" id="A0A2T4ZBL4"/>
<sequence>MEKKPYTDVKAVEISERYENEKANYVWVDVRTEEEYEAGHVPGSIHIPFDELDDRGVELERFREQALMLVCRSGRRSVVAAHTLHGQGFSRLYNLKGGMLEWSGPVEK</sequence>
<dbReference type="RefSeq" id="WP_107726082.1">
    <property type="nucleotide sequence ID" value="NZ_PZZP01000001.1"/>
</dbReference>
<dbReference type="EMBL" id="PZZP01000001">
    <property type="protein sequence ID" value="PTM59246.1"/>
    <property type="molecule type" value="Genomic_DNA"/>
</dbReference>
<protein>
    <submittedName>
        <fullName evidence="2">Rhodanese-related sulfurtransferase</fullName>
    </submittedName>
</protein>
<dbReference type="PROSITE" id="PS50206">
    <property type="entry name" value="RHODANESE_3"/>
    <property type="match status" value="1"/>
</dbReference>
<dbReference type="InterPro" id="IPR050229">
    <property type="entry name" value="GlpE_sulfurtransferase"/>
</dbReference>
<dbReference type="CDD" id="cd00158">
    <property type="entry name" value="RHOD"/>
    <property type="match status" value="1"/>
</dbReference>
<accession>A0A2T4ZBL4</accession>
<dbReference type="GO" id="GO:0016740">
    <property type="term" value="F:transferase activity"/>
    <property type="evidence" value="ECO:0007669"/>
    <property type="project" value="UniProtKB-KW"/>
</dbReference>
<proteinExistence type="predicted"/>
<evidence type="ECO:0000313" key="3">
    <source>
        <dbReference type="Proteomes" id="UP000241639"/>
    </source>
</evidence>
<dbReference type="SMART" id="SM00450">
    <property type="entry name" value="RHOD"/>
    <property type="match status" value="1"/>
</dbReference>
<comment type="caution">
    <text evidence="2">The sequence shown here is derived from an EMBL/GenBank/DDBJ whole genome shotgun (WGS) entry which is preliminary data.</text>
</comment>
<dbReference type="Proteomes" id="UP000241639">
    <property type="component" value="Unassembled WGS sequence"/>
</dbReference>
<feature type="domain" description="Rhodanese" evidence="1">
    <location>
        <begin position="21"/>
        <end position="108"/>
    </location>
</feature>
<dbReference type="PANTHER" id="PTHR43031">
    <property type="entry name" value="FAD-DEPENDENT OXIDOREDUCTASE"/>
    <property type="match status" value="1"/>
</dbReference>
<dbReference type="PANTHER" id="PTHR43031:SF1">
    <property type="entry name" value="PYRIDINE NUCLEOTIDE-DISULPHIDE OXIDOREDUCTASE"/>
    <property type="match status" value="1"/>
</dbReference>
<dbReference type="InterPro" id="IPR001763">
    <property type="entry name" value="Rhodanese-like_dom"/>
</dbReference>
<evidence type="ECO:0000259" key="1">
    <source>
        <dbReference type="PROSITE" id="PS50206"/>
    </source>
</evidence>
<organism evidence="2 3">
    <name type="scientific">Desmospora activa DSM 45169</name>
    <dbReference type="NCBI Taxonomy" id="1121389"/>
    <lineage>
        <taxon>Bacteria</taxon>
        <taxon>Bacillati</taxon>
        <taxon>Bacillota</taxon>
        <taxon>Bacilli</taxon>
        <taxon>Bacillales</taxon>
        <taxon>Thermoactinomycetaceae</taxon>
        <taxon>Desmospora</taxon>
    </lineage>
</organism>
<reference evidence="2 3" key="1">
    <citation type="submission" date="2018-04" db="EMBL/GenBank/DDBJ databases">
        <title>Genomic Encyclopedia of Archaeal and Bacterial Type Strains, Phase II (KMG-II): from individual species to whole genera.</title>
        <authorList>
            <person name="Goeker M."/>
        </authorList>
    </citation>
    <scope>NUCLEOTIDE SEQUENCE [LARGE SCALE GENOMIC DNA]</scope>
    <source>
        <strain evidence="2 3">DSM 45169</strain>
    </source>
</reference>
<name>A0A2T4ZBL4_9BACL</name>
<dbReference type="Pfam" id="PF00581">
    <property type="entry name" value="Rhodanese"/>
    <property type="match status" value="1"/>
</dbReference>
<dbReference type="InterPro" id="IPR036873">
    <property type="entry name" value="Rhodanese-like_dom_sf"/>
</dbReference>
<evidence type="ECO:0000313" key="2">
    <source>
        <dbReference type="EMBL" id="PTM59246.1"/>
    </source>
</evidence>
<dbReference type="SUPFAM" id="SSF52821">
    <property type="entry name" value="Rhodanese/Cell cycle control phosphatase"/>
    <property type="match status" value="1"/>
</dbReference>
<keyword evidence="2" id="KW-0808">Transferase</keyword>
<gene>
    <name evidence="2" type="ORF">C8J48_1851</name>
</gene>